<sequence length="207" mass="23445">MNSDMTLTRRSAAMKRTMEDGDADSGSPKRVRFCESVKEVLLEVVEGPLMGRKRTRPAGDLIEMRTTSLNSAPKKPRRCTQEELWEQFGAIDRERIEDEKRLLMTGQFCAAVCISTGCQQECPCRTDEVLCYEACPCSPANCNNYDVAKVMSRRQARKSMKQVVERANVIWANVQVAECAPAVRKVVNQMVDVIETKLLLKQSRVRH</sequence>
<evidence type="ECO:0000313" key="3">
    <source>
        <dbReference type="Proteomes" id="UP000494206"/>
    </source>
</evidence>
<keyword evidence="3" id="KW-1185">Reference proteome</keyword>
<evidence type="ECO:0000256" key="1">
    <source>
        <dbReference type="SAM" id="MobiDB-lite"/>
    </source>
</evidence>
<dbReference type="AlphaFoldDB" id="A0A8S1FEB7"/>
<name>A0A8S1FEB7_9PELO</name>
<proteinExistence type="predicted"/>
<dbReference type="Proteomes" id="UP000494206">
    <property type="component" value="Unassembled WGS sequence"/>
</dbReference>
<dbReference type="EMBL" id="CADEPM010000009">
    <property type="protein sequence ID" value="CAB3409665.1"/>
    <property type="molecule type" value="Genomic_DNA"/>
</dbReference>
<comment type="caution">
    <text evidence="2">The sequence shown here is derived from an EMBL/GenBank/DDBJ whole genome shotgun (WGS) entry which is preliminary data.</text>
</comment>
<reference evidence="2 3" key="1">
    <citation type="submission" date="2020-04" db="EMBL/GenBank/DDBJ databases">
        <authorList>
            <person name="Laetsch R D."/>
            <person name="Stevens L."/>
            <person name="Kumar S."/>
            <person name="Blaxter L. M."/>
        </authorList>
    </citation>
    <scope>NUCLEOTIDE SEQUENCE [LARGE SCALE GENOMIC DNA]</scope>
</reference>
<accession>A0A8S1FEB7</accession>
<evidence type="ECO:0000313" key="2">
    <source>
        <dbReference type="EMBL" id="CAB3409665.1"/>
    </source>
</evidence>
<gene>
    <name evidence="2" type="ORF">CBOVIS_LOCUS11291</name>
</gene>
<organism evidence="2 3">
    <name type="scientific">Caenorhabditis bovis</name>
    <dbReference type="NCBI Taxonomy" id="2654633"/>
    <lineage>
        <taxon>Eukaryota</taxon>
        <taxon>Metazoa</taxon>
        <taxon>Ecdysozoa</taxon>
        <taxon>Nematoda</taxon>
        <taxon>Chromadorea</taxon>
        <taxon>Rhabditida</taxon>
        <taxon>Rhabditina</taxon>
        <taxon>Rhabditomorpha</taxon>
        <taxon>Rhabditoidea</taxon>
        <taxon>Rhabditidae</taxon>
        <taxon>Peloderinae</taxon>
        <taxon>Caenorhabditis</taxon>
    </lineage>
</organism>
<protein>
    <submittedName>
        <fullName evidence="2">Uncharacterized protein</fullName>
    </submittedName>
</protein>
<feature type="region of interest" description="Disordered" evidence="1">
    <location>
        <begin position="1"/>
        <end position="29"/>
    </location>
</feature>